<evidence type="ECO:0000256" key="1">
    <source>
        <dbReference type="SAM" id="SignalP"/>
    </source>
</evidence>
<keyword evidence="1" id="KW-0732">Signal</keyword>
<dbReference type="AlphaFoldDB" id="A0AAD6S5V8"/>
<comment type="caution">
    <text evidence="2">The sequence shown here is derived from an EMBL/GenBank/DDBJ whole genome shotgun (WGS) entry which is preliminary data.</text>
</comment>
<dbReference type="EMBL" id="JARJCM010000243">
    <property type="protein sequence ID" value="KAJ7021033.1"/>
    <property type="molecule type" value="Genomic_DNA"/>
</dbReference>
<evidence type="ECO:0000313" key="3">
    <source>
        <dbReference type="Proteomes" id="UP001218188"/>
    </source>
</evidence>
<protein>
    <recommendedName>
        <fullName evidence="4">Secreted protein</fullName>
    </recommendedName>
</protein>
<proteinExistence type="predicted"/>
<dbReference type="Proteomes" id="UP001218188">
    <property type="component" value="Unassembled WGS sequence"/>
</dbReference>
<feature type="signal peptide" evidence="1">
    <location>
        <begin position="1"/>
        <end position="31"/>
    </location>
</feature>
<feature type="chain" id="PRO_5041975584" description="Secreted protein" evidence="1">
    <location>
        <begin position="32"/>
        <end position="133"/>
    </location>
</feature>
<accession>A0AAD6S5V8</accession>
<keyword evidence="3" id="KW-1185">Reference proteome</keyword>
<sequence length="133" mass="15245">MHKLHVGWLRPSQAVWDPTILVLFRVAVVLAEGKEQVVGHSSLSRREVGGKSGGKSEWSRFMQSSLLPRRILNPKLTPTVRRSHPRLLSQTKCTRLRRKEGEHWCLRTLARLHPATSSAAWRGNLEVRVEIRE</sequence>
<name>A0AAD6S5V8_9AGAR</name>
<reference evidence="2" key="1">
    <citation type="submission" date="2023-03" db="EMBL/GenBank/DDBJ databases">
        <title>Massive genome expansion in bonnet fungi (Mycena s.s.) driven by repeated elements and novel gene families across ecological guilds.</title>
        <authorList>
            <consortium name="Lawrence Berkeley National Laboratory"/>
            <person name="Harder C.B."/>
            <person name="Miyauchi S."/>
            <person name="Viragh M."/>
            <person name="Kuo A."/>
            <person name="Thoen E."/>
            <person name="Andreopoulos B."/>
            <person name="Lu D."/>
            <person name="Skrede I."/>
            <person name="Drula E."/>
            <person name="Henrissat B."/>
            <person name="Morin E."/>
            <person name="Kohler A."/>
            <person name="Barry K."/>
            <person name="LaButti K."/>
            <person name="Morin E."/>
            <person name="Salamov A."/>
            <person name="Lipzen A."/>
            <person name="Mereny Z."/>
            <person name="Hegedus B."/>
            <person name="Baldrian P."/>
            <person name="Stursova M."/>
            <person name="Weitz H."/>
            <person name="Taylor A."/>
            <person name="Grigoriev I.V."/>
            <person name="Nagy L.G."/>
            <person name="Martin F."/>
            <person name="Kauserud H."/>
        </authorList>
    </citation>
    <scope>NUCLEOTIDE SEQUENCE</scope>
    <source>
        <strain evidence="2">CBHHK200</strain>
    </source>
</reference>
<organism evidence="2 3">
    <name type="scientific">Mycena alexandri</name>
    <dbReference type="NCBI Taxonomy" id="1745969"/>
    <lineage>
        <taxon>Eukaryota</taxon>
        <taxon>Fungi</taxon>
        <taxon>Dikarya</taxon>
        <taxon>Basidiomycota</taxon>
        <taxon>Agaricomycotina</taxon>
        <taxon>Agaricomycetes</taxon>
        <taxon>Agaricomycetidae</taxon>
        <taxon>Agaricales</taxon>
        <taxon>Marasmiineae</taxon>
        <taxon>Mycenaceae</taxon>
        <taxon>Mycena</taxon>
    </lineage>
</organism>
<evidence type="ECO:0008006" key="4">
    <source>
        <dbReference type="Google" id="ProtNLM"/>
    </source>
</evidence>
<evidence type="ECO:0000313" key="2">
    <source>
        <dbReference type="EMBL" id="KAJ7021033.1"/>
    </source>
</evidence>
<gene>
    <name evidence="2" type="ORF">C8F04DRAFT_1141984</name>
</gene>